<keyword evidence="2" id="KW-1185">Reference proteome</keyword>
<dbReference type="EMBL" id="KZ293525">
    <property type="protein sequence ID" value="PBK58755.1"/>
    <property type="molecule type" value="Genomic_DNA"/>
</dbReference>
<gene>
    <name evidence="1" type="ORF">ARMSODRAFT_1034365</name>
</gene>
<sequence>MYYTWHTLCDITAEVLDYGTTSIRLSIQFGLLSFDNTADGDTFNGSPRGQQDLGGETGDYIMEVERRTRCGAGGVFEVLSLMQKRSSTMLLDKVAGLTYLLMPKFLRKYDAEQPEECAWAALVNMRKVRHRALLLFLYPEPGDGSKLWRPSWEQAMTKTLPTSRLFLGPLKVVLRSPLCVVRLVGERSGRSGSNQDLYTFIVNKDQG</sequence>
<dbReference type="AlphaFoldDB" id="A0A2H3AIL2"/>
<name>A0A2H3AIL2_9AGAR</name>
<accession>A0A2H3AIL2</accession>
<protein>
    <submittedName>
        <fullName evidence="1">Uncharacterized protein</fullName>
    </submittedName>
</protein>
<dbReference type="Proteomes" id="UP000218334">
    <property type="component" value="Unassembled WGS sequence"/>
</dbReference>
<evidence type="ECO:0000313" key="2">
    <source>
        <dbReference type="Proteomes" id="UP000218334"/>
    </source>
</evidence>
<reference evidence="2" key="1">
    <citation type="journal article" date="2017" name="Nat. Ecol. Evol.">
        <title>Genome expansion and lineage-specific genetic innovations in the forest pathogenic fungi Armillaria.</title>
        <authorList>
            <person name="Sipos G."/>
            <person name="Prasanna A.N."/>
            <person name="Walter M.C."/>
            <person name="O'Connor E."/>
            <person name="Balint B."/>
            <person name="Krizsan K."/>
            <person name="Kiss B."/>
            <person name="Hess J."/>
            <person name="Varga T."/>
            <person name="Slot J."/>
            <person name="Riley R."/>
            <person name="Boka B."/>
            <person name="Rigling D."/>
            <person name="Barry K."/>
            <person name="Lee J."/>
            <person name="Mihaltcheva S."/>
            <person name="LaButti K."/>
            <person name="Lipzen A."/>
            <person name="Waldron R."/>
            <person name="Moloney N.M."/>
            <person name="Sperisen C."/>
            <person name="Kredics L."/>
            <person name="Vagvoelgyi C."/>
            <person name="Patrignani A."/>
            <person name="Fitzpatrick D."/>
            <person name="Nagy I."/>
            <person name="Doyle S."/>
            <person name="Anderson J.B."/>
            <person name="Grigoriev I.V."/>
            <person name="Gueldener U."/>
            <person name="Muensterkoetter M."/>
            <person name="Nagy L.G."/>
        </authorList>
    </citation>
    <scope>NUCLEOTIDE SEQUENCE [LARGE SCALE GENOMIC DNA]</scope>
    <source>
        <strain evidence="2">28-4</strain>
    </source>
</reference>
<proteinExistence type="predicted"/>
<evidence type="ECO:0000313" key="1">
    <source>
        <dbReference type="EMBL" id="PBK58755.1"/>
    </source>
</evidence>
<organism evidence="1 2">
    <name type="scientific">Armillaria solidipes</name>
    <dbReference type="NCBI Taxonomy" id="1076256"/>
    <lineage>
        <taxon>Eukaryota</taxon>
        <taxon>Fungi</taxon>
        <taxon>Dikarya</taxon>
        <taxon>Basidiomycota</taxon>
        <taxon>Agaricomycotina</taxon>
        <taxon>Agaricomycetes</taxon>
        <taxon>Agaricomycetidae</taxon>
        <taxon>Agaricales</taxon>
        <taxon>Marasmiineae</taxon>
        <taxon>Physalacriaceae</taxon>
        <taxon>Armillaria</taxon>
    </lineage>
</organism>